<keyword evidence="4" id="KW-1185">Reference proteome</keyword>
<evidence type="ECO:0000313" key="4">
    <source>
        <dbReference type="Proteomes" id="UP000192917"/>
    </source>
</evidence>
<dbReference type="EMBL" id="FWZX01000012">
    <property type="protein sequence ID" value="SMF37255.1"/>
    <property type="molecule type" value="Genomic_DNA"/>
</dbReference>
<accession>A0A1Y6C0L5</accession>
<evidence type="ECO:0000256" key="1">
    <source>
        <dbReference type="ARBA" id="ARBA00037961"/>
    </source>
</evidence>
<dbReference type="GO" id="GO:0051015">
    <property type="term" value="F:actin filament binding"/>
    <property type="evidence" value="ECO:0007669"/>
    <property type="project" value="TreeGrafter"/>
</dbReference>
<gene>
    <name evidence="3" type="ORF">SAMN05428998_112136</name>
</gene>
<dbReference type="PANTHER" id="PTHR10672:SF3">
    <property type="entry name" value="PROTEIN HU-LI TAI SHAO"/>
    <property type="match status" value="1"/>
</dbReference>
<comment type="similarity">
    <text evidence="1">Belongs to the aldolase class II family.</text>
</comment>
<dbReference type="Pfam" id="PF00596">
    <property type="entry name" value="Aldolase_II"/>
    <property type="match status" value="1"/>
</dbReference>
<proteinExistence type="inferred from homology"/>
<dbReference type="InterPro" id="IPR001303">
    <property type="entry name" value="Aldolase_II/adducin_N"/>
</dbReference>
<feature type="domain" description="Class II aldolase/adducin N-terminal" evidence="2">
    <location>
        <begin position="19"/>
        <end position="200"/>
    </location>
</feature>
<dbReference type="SUPFAM" id="SSF53639">
    <property type="entry name" value="AraD/HMP-PK domain-like"/>
    <property type="match status" value="1"/>
</dbReference>
<name>A0A1Y6C0L5_9PROT</name>
<protein>
    <submittedName>
        <fullName evidence="3">Ribulose-5-phosphate 4-epimerase/Fuculose-1-phosphate aldolase</fullName>
    </submittedName>
</protein>
<reference evidence="3 4" key="1">
    <citation type="submission" date="2017-04" db="EMBL/GenBank/DDBJ databases">
        <authorList>
            <person name="Afonso C.L."/>
            <person name="Miller P.J."/>
            <person name="Scott M.A."/>
            <person name="Spackman E."/>
            <person name="Goraichik I."/>
            <person name="Dimitrov K.M."/>
            <person name="Suarez D.L."/>
            <person name="Swayne D.E."/>
        </authorList>
    </citation>
    <scope>NUCLEOTIDE SEQUENCE [LARGE SCALE GENOMIC DNA]</scope>
    <source>
        <strain evidence="3 4">USBA 355</strain>
    </source>
</reference>
<dbReference type="Gene3D" id="3.40.225.10">
    <property type="entry name" value="Class II aldolase/adducin N-terminal domain"/>
    <property type="match status" value="1"/>
</dbReference>
<dbReference type="InterPro" id="IPR036409">
    <property type="entry name" value="Aldolase_II/adducin_N_sf"/>
</dbReference>
<dbReference type="STRING" id="560819.SAMN05428998_112136"/>
<dbReference type="SMART" id="SM01007">
    <property type="entry name" value="Aldolase_II"/>
    <property type="match status" value="1"/>
</dbReference>
<dbReference type="GO" id="GO:0005856">
    <property type="term" value="C:cytoskeleton"/>
    <property type="evidence" value="ECO:0007669"/>
    <property type="project" value="TreeGrafter"/>
</dbReference>
<dbReference type="PANTHER" id="PTHR10672">
    <property type="entry name" value="ADDUCIN"/>
    <property type="match status" value="1"/>
</dbReference>
<dbReference type="InterPro" id="IPR051017">
    <property type="entry name" value="Aldolase-II_Adducin_sf"/>
</dbReference>
<organism evidence="3 4">
    <name type="scientific">Tistlia consotensis USBA 355</name>
    <dbReference type="NCBI Taxonomy" id="560819"/>
    <lineage>
        <taxon>Bacteria</taxon>
        <taxon>Pseudomonadati</taxon>
        <taxon>Pseudomonadota</taxon>
        <taxon>Alphaproteobacteria</taxon>
        <taxon>Rhodospirillales</taxon>
        <taxon>Rhodovibrionaceae</taxon>
        <taxon>Tistlia</taxon>
    </lineage>
</organism>
<dbReference type="NCBIfam" id="NF005451">
    <property type="entry name" value="PRK07044.1"/>
    <property type="match status" value="1"/>
</dbReference>
<dbReference type="RefSeq" id="WP_085123666.1">
    <property type="nucleotide sequence ID" value="NZ_FWZX01000012.1"/>
</dbReference>
<dbReference type="AlphaFoldDB" id="A0A1Y6C0L5"/>
<evidence type="ECO:0000313" key="3">
    <source>
        <dbReference type="EMBL" id="SMF37255.1"/>
    </source>
</evidence>
<evidence type="ECO:0000259" key="2">
    <source>
        <dbReference type="SMART" id="SM01007"/>
    </source>
</evidence>
<sequence length="252" mass="27559">MSLQRAPEAMSAAEWATRVKLAAAYRIAALEGADDGVFNHFSCAVPDEPGHFLLKPFGPLFSEATASGLLKVDLSGAIVSGSGKWEPTAFLIHSRIHQHVPRARCILHSHMPYATALASLADMRIQPVNQSSMRFVKRTAYLESYRGLVLDEAEALSIVEALAEHDVLLMANHGVTVIDDTVEGCVYDLHYLEWACRDQLLVSSFGQPVRAIPEAVVEAAAAQMVEEKAYAKAAHFAAMLRRLDRENPGYDS</sequence>
<dbReference type="Proteomes" id="UP000192917">
    <property type="component" value="Unassembled WGS sequence"/>
</dbReference>